<reference evidence="2 3" key="3">
    <citation type="journal article" date="2013" name="Rice">
        <title>Improvement of the Oryza sativa Nipponbare reference genome using next generation sequence and optical map data.</title>
        <authorList>
            <person name="Kawahara Y."/>
            <person name="de la Bastide M."/>
            <person name="Hamilton J.P."/>
            <person name="Kanamori H."/>
            <person name="McCombie W.R."/>
            <person name="Ouyang S."/>
            <person name="Schwartz D.C."/>
            <person name="Tanaka T."/>
            <person name="Wu J."/>
            <person name="Zhou S."/>
            <person name="Childs K.L."/>
            <person name="Davidson R.M."/>
            <person name="Lin H."/>
            <person name="Quesada-Ocampo L."/>
            <person name="Vaillancourt B."/>
            <person name="Sakai H."/>
            <person name="Lee S.S."/>
            <person name="Kim J."/>
            <person name="Numa H."/>
            <person name="Itoh T."/>
            <person name="Buell C.R."/>
            <person name="Matsumoto T."/>
        </authorList>
    </citation>
    <scope>NUCLEOTIDE SEQUENCE [LARGE SCALE GENOMIC DNA]</scope>
    <source>
        <strain evidence="3">cv. Nipponbare</strain>
    </source>
</reference>
<dbReference type="InParanoid" id="A0A0P0VB87"/>
<protein>
    <submittedName>
        <fullName evidence="2">Os01g0882900 protein</fullName>
    </submittedName>
</protein>
<feature type="region of interest" description="Disordered" evidence="1">
    <location>
        <begin position="1"/>
        <end position="39"/>
    </location>
</feature>
<reference evidence="3" key="1">
    <citation type="journal article" date="2005" name="Nature">
        <title>The map-based sequence of the rice genome.</title>
        <authorList>
            <consortium name="International rice genome sequencing project (IRGSP)"/>
            <person name="Matsumoto T."/>
            <person name="Wu J."/>
            <person name="Kanamori H."/>
            <person name="Katayose Y."/>
            <person name="Fujisawa M."/>
            <person name="Namiki N."/>
            <person name="Mizuno H."/>
            <person name="Yamamoto K."/>
            <person name="Antonio B.A."/>
            <person name="Baba T."/>
            <person name="Sakata K."/>
            <person name="Nagamura Y."/>
            <person name="Aoki H."/>
            <person name="Arikawa K."/>
            <person name="Arita K."/>
            <person name="Bito T."/>
            <person name="Chiden Y."/>
            <person name="Fujitsuka N."/>
            <person name="Fukunaka R."/>
            <person name="Hamada M."/>
            <person name="Harada C."/>
            <person name="Hayashi A."/>
            <person name="Hijishita S."/>
            <person name="Honda M."/>
            <person name="Hosokawa S."/>
            <person name="Ichikawa Y."/>
            <person name="Idonuma A."/>
            <person name="Iijima M."/>
            <person name="Ikeda M."/>
            <person name="Ikeno M."/>
            <person name="Ito K."/>
            <person name="Ito S."/>
            <person name="Ito T."/>
            <person name="Ito Y."/>
            <person name="Ito Y."/>
            <person name="Iwabuchi A."/>
            <person name="Kamiya K."/>
            <person name="Karasawa W."/>
            <person name="Kurita K."/>
            <person name="Katagiri S."/>
            <person name="Kikuta A."/>
            <person name="Kobayashi H."/>
            <person name="Kobayashi N."/>
            <person name="Machita K."/>
            <person name="Maehara T."/>
            <person name="Masukawa M."/>
            <person name="Mizubayashi T."/>
            <person name="Mukai Y."/>
            <person name="Nagasaki H."/>
            <person name="Nagata Y."/>
            <person name="Naito S."/>
            <person name="Nakashima M."/>
            <person name="Nakama Y."/>
            <person name="Nakamichi Y."/>
            <person name="Nakamura M."/>
            <person name="Meguro A."/>
            <person name="Negishi M."/>
            <person name="Ohta I."/>
            <person name="Ohta T."/>
            <person name="Okamoto M."/>
            <person name="Ono N."/>
            <person name="Saji S."/>
            <person name="Sakaguchi M."/>
            <person name="Sakai K."/>
            <person name="Shibata M."/>
            <person name="Shimokawa T."/>
            <person name="Song J."/>
            <person name="Takazaki Y."/>
            <person name="Terasawa K."/>
            <person name="Tsugane M."/>
            <person name="Tsuji K."/>
            <person name="Ueda S."/>
            <person name="Waki K."/>
            <person name="Yamagata H."/>
            <person name="Yamamoto M."/>
            <person name="Yamamoto S."/>
            <person name="Yamane H."/>
            <person name="Yoshiki S."/>
            <person name="Yoshihara R."/>
            <person name="Yukawa K."/>
            <person name="Zhong H."/>
            <person name="Yano M."/>
            <person name="Yuan Q."/>
            <person name="Ouyang S."/>
            <person name="Liu J."/>
            <person name="Jones K.M."/>
            <person name="Gansberger K."/>
            <person name="Moffat K."/>
            <person name="Hill J."/>
            <person name="Bera J."/>
            <person name="Fadrosh D."/>
            <person name="Jin S."/>
            <person name="Johri S."/>
            <person name="Kim M."/>
            <person name="Overton L."/>
            <person name="Reardon M."/>
            <person name="Tsitrin T."/>
            <person name="Vuong H."/>
            <person name="Weaver B."/>
            <person name="Ciecko A."/>
            <person name="Tallon L."/>
            <person name="Jackson J."/>
            <person name="Pai G."/>
            <person name="Aken S.V."/>
            <person name="Utterback T."/>
            <person name="Reidmuller S."/>
            <person name="Feldblyum T."/>
            <person name="Hsiao J."/>
            <person name="Zismann V."/>
            <person name="Iobst S."/>
            <person name="de Vazeille A.R."/>
            <person name="Buell C.R."/>
            <person name="Ying K."/>
            <person name="Li Y."/>
            <person name="Lu T."/>
            <person name="Huang Y."/>
            <person name="Zhao Q."/>
            <person name="Feng Q."/>
            <person name="Zhang L."/>
            <person name="Zhu J."/>
            <person name="Weng Q."/>
            <person name="Mu J."/>
            <person name="Lu Y."/>
            <person name="Fan D."/>
            <person name="Liu Y."/>
            <person name="Guan J."/>
            <person name="Zhang Y."/>
            <person name="Yu S."/>
            <person name="Liu X."/>
            <person name="Zhang Y."/>
            <person name="Hong G."/>
            <person name="Han B."/>
            <person name="Choisne N."/>
            <person name="Demange N."/>
            <person name="Orjeda G."/>
            <person name="Samain S."/>
            <person name="Cattolico L."/>
            <person name="Pelletier E."/>
            <person name="Couloux A."/>
            <person name="Segurens B."/>
            <person name="Wincker P."/>
            <person name="D'Hont A."/>
            <person name="Scarpelli C."/>
            <person name="Weissenbach J."/>
            <person name="Salanoubat M."/>
            <person name="Quetier F."/>
            <person name="Yu Y."/>
            <person name="Kim H.R."/>
            <person name="Rambo T."/>
            <person name="Currie J."/>
            <person name="Collura K."/>
            <person name="Luo M."/>
            <person name="Yang T."/>
            <person name="Ammiraju J.S.S."/>
            <person name="Engler F."/>
            <person name="Soderlund C."/>
            <person name="Wing R.A."/>
            <person name="Palmer L.E."/>
            <person name="de la Bastide M."/>
            <person name="Spiegel L."/>
            <person name="Nascimento L."/>
            <person name="Zutavern T."/>
            <person name="O'Shaughnessy A."/>
            <person name="Dike S."/>
            <person name="Dedhia N."/>
            <person name="Preston R."/>
            <person name="Balija V."/>
            <person name="McCombie W.R."/>
            <person name="Chow T."/>
            <person name="Chen H."/>
            <person name="Chung M."/>
            <person name="Chen C."/>
            <person name="Shaw J."/>
            <person name="Wu H."/>
            <person name="Hsiao K."/>
            <person name="Chao Y."/>
            <person name="Chu M."/>
            <person name="Cheng C."/>
            <person name="Hour A."/>
            <person name="Lee P."/>
            <person name="Lin S."/>
            <person name="Lin Y."/>
            <person name="Liou J."/>
            <person name="Liu S."/>
            <person name="Hsing Y."/>
            <person name="Raghuvanshi S."/>
            <person name="Mohanty A."/>
            <person name="Bharti A.K."/>
            <person name="Gaur A."/>
            <person name="Gupta V."/>
            <person name="Kumar D."/>
            <person name="Ravi V."/>
            <person name="Vij S."/>
            <person name="Kapur A."/>
            <person name="Khurana P."/>
            <person name="Khurana P."/>
            <person name="Khurana J.P."/>
            <person name="Tyagi A.K."/>
            <person name="Gaikwad K."/>
            <person name="Singh A."/>
            <person name="Dalal V."/>
            <person name="Srivastava S."/>
            <person name="Dixit A."/>
            <person name="Pal A.K."/>
            <person name="Ghazi I.A."/>
            <person name="Yadav M."/>
            <person name="Pandit A."/>
            <person name="Bhargava A."/>
            <person name="Sureshbabu K."/>
            <person name="Batra K."/>
            <person name="Sharma T.R."/>
            <person name="Mohapatra T."/>
            <person name="Singh N.K."/>
            <person name="Messing J."/>
            <person name="Nelson A.B."/>
            <person name="Fuks G."/>
            <person name="Kavchok S."/>
            <person name="Keizer G."/>
            <person name="Linton E."/>
            <person name="Llaca V."/>
            <person name="Song R."/>
            <person name="Tanyolac B."/>
            <person name="Young S."/>
            <person name="Ho-Il K."/>
            <person name="Hahn J.H."/>
            <person name="Sangsakoo G."/>
            <person name="Vanavichit A."/>
            <person name="de Mattos Luiz.A.T."/>
            <person name="Zimmer P.D."/>
            <person name="Malone G."/>
            <person name="Dellagostin O."/>
            <person name="de Oliveira A.C."/>
            <person name="Bevan M."/>
            <person name="Bancroft I."/>
            <person name="Minx P."/>
            <person name="Cordum H."/>
            <person name="Wilson R."/>
            <person name="Cheng Z."/>
            <person name="Jin W."/>
            <person name="Jiang J."/>
            <person name="Leong S.A."/>
            <person name="Iwama H."/>
            <person name="Gojobori T."/>
            <person name="Itoh T."/>
            <person name="Niimura Y."/>
            <person name="Fujii Y."/>
            <person name="Habara T."/>
            <person name="Sakai H."/>
            <person name="Sato Y."/>
            <person name="Wilson G."/>
            <person name="Kumar K."/>
            <person name="McCouch S."/>
            <person name="Juretic N."/>
            <person name="Hoen D."/>
            <person name="Wright S."/>
            <person name="Bruskiewich R."/>
            <person name="Bureau T."/>
            <person name="Miyao A."/>
            <person name="Hirochika H."/>
            <person name="Nishikawa T."/>
            <person name="Kadowaki K."/>
            <person name="Sugiura M."/>
            <person name="Burr B."/>
            <person name="Sasaki T."/>
        </authorList>
    </citation>
    <scope>NUCLEOTIDE SEQUENCE [LARGE SCALE GENOMIC DNA]</scope>
    <source>
        <strain evidence="3">cv. Nipponbare</strain>
    </source>
</reference>
<feature type="compositionally biased region" description="Basic residues" evidence="1">
    <location>
        <begin position="189"/>
        <end position="208"/>
    </location>
</feature>
<dbReference type="AlphaFoldDB" id="A0A0P0VB87"/>
<evidence type="ECO:0000256" key="1">
    <source>
        <dbReference type="SAM" id="MobiDB-lite"/>
    </source>
</evidence>
<gene>
    <name evidence="2" type="ordered locus">Os01g0882900</name>
    <name evidence="2" type="ORF">OSNPB_010882900</name>
</gene>
<feature type="region of interest" description="Disordered" evidence="1">
    <location>
        <begin position="327"/>
        <end position="350"/>
    </location>
</feature>
<evidence type="ECO:0000313" key="2">
    <source>
        <dbReference type="EMBL" id="BAS75576.1"/>
    </source>
</evidence>
<dbReference type="eggNOG" id="ENOG502R4KX">
    <property type="taxonomic scope" value="Eukaryota"/>
</dbReference>
<dbReference type="FunCoup" id="A0A0P0VB87">
    <property type="interactions" value="7"/>
</dbReference>
<keyword evidence="3" id="KW-1185">Reference proteome</keyword>
<feature type="compositionally biased region" description="Basic and acidic residues" evidence="1">
    <location>
        <begin position="54"/>
        <end position="96"/>
    </location>
</feature>
<feature type="region of interest" description="Disordered" evidence="1">
    <location>
        <begin position="272"/>
        <end position="291"/>
    </location>
</feature>
<feature type="region of interest" description="Disordered" evidence="1">
    <location>
        <begin position="185"/>
        <end position="208"/>
    </location>
</feature>
<dbReference type="Proteomes" id="UP000059680">
    <property type="component" value="Chromosome 1"/>
</dbReference>
<dbReference type="PaxDb" id="39947-A0A0P0VB87"/>
<evidence type="ECO:0000313" key="3">
    <source>
        <dbReference type="Proteomes" id="UP000059680"/>
    </source>
</evidence>
<feature type="compositionally biased region" description="Basic and acidic residues" evidence="1">
    <location>
        <begin position="1"/>
        <end position="14"/>
    </location>
</feature>
<feature type="compositionally biased region" description="Basic and acidic residues" evidence="1">
    <location>
        <begin position="106"/>
        <end position="118"/>
    </location>
</feature>
<feature type="region of interest" description="Disordered" evidence="1">
    <location>
        <begin position="54"/>
        <end position="125"/>
    </location>
</feature>
<proteinExistence type="predicted"/>
<feature type="compositionally biased region" description="Basic and acidic residues" evidence="1">
    <location>
        <begin position="277"/>
        <end position="288"/>
    </location>
</feature>
<organism evidence="2 3">
    <name type="scientific">Oryza sativa subsp. japonica</name>
    <name type="common">Rice</name>
    <dbReference type="NCBI Taxonomy" id="39947"/>
    <lineage>
        <taxon>Eukaryota</taxon>
        <taxon>Viridiplantae</taxon>
        <taxon>Streptophyta</taxon>
        <taxon>Embryophyta</taxon>
        <taxon>Tracheophyta</taxon>
        <taxon>Spermatophyta</taxon>
        <taxon>Magnoliopsida</taxon>
        <taxon>Liliopsida</taxon>
        <taxon>Poales</taxon>
        <taxon>Poaceae</taxon>
        <taxon>BOP clade</taxon>
        <taxon>Oryzoideae</taxon>
        <taxon>Oryzeae</taxon>
        <taxon>Oryzinae</taxon>
        <taxon>Oryza</taxon>
        <taxon>Oryza sativa</taxon>
    </lineage>
</organism>
<reference evidence="2 3" key="2">
    <citation type="journal article" date="2013" name="Plant Cell Physiol.">
        <title>Rice Annotation Project Database (RAP-DB): an integrative and interactive database for rice genomics.</title>
        <authorList>
            <person name="Sakai H."/>
            <person name="Lee S.S."/>
            <person name="Tanaka T."/>
            <person name="Numa H."/>
            <person name="Kim J."/>
            <person name="Kawahara Y."/>
            <person name="Wakimoto H."/>
            <person name="Yang C.C."/>
            <person name="Iwamoto M."/>
            <person name="Abe T."/>
            <person name="Yamada Y."/>
            <person name="Muto A."/>
            <person name="Inokuchi H."/>
            <person name="Ikemura T."/>
            <person name="Matsumoto T."/>
            <person name="Sasaki T."/>
            <person name="Itoh T."/>
        </authorList>
    </citation>
    <scope>NUCLEOTIDE SEQUENCE [LARGE SCALE GENOMIC DNA]</scope>
    <source>
        <strain evidence="3">cv. Nipponbare</strain>
    </source>
</reference>
<name>A0A0P0VB87_ORYSJ</name>
<sequence>ERAVNLEIRHDAGDGARGGGDGDDEAADAEHLQAHPPCAPPWHLLLHHVHLHGEVDGERPESERAEEADHVVEEGQQHGHHRGGDDERRAPRRPEQVHPAPPRRRREAELHLPGDVRRLRPPLRRPLLDEGEERLAEHLVGADEVDDDGGVGDVEEPEGLVEAEPGEEVPRRVVAERRVPHAAAEHVEHRGHRHAHHRGALHHRRLRRRRRPDGVLDLDEDQRVGVGERDVAERLQAPPHLVHRRHHADADPGQASLQPSVRYDLDDAEAEADDGVGEGHDGGEHGEPGDLIEVGDLREEDLGDAEDDHVGHAGDVARVAVPLPVEAVGPPDRQHADGRRDGVADGDADDVGVLQEPADLHLEPAQVGVHGVHVGVVPLAGDGVAGAVAIGEEG</sequence>
<feature type="compositionally biased region" description="Basic and acidic residues" evidence="1">
    <location>
        <begin position="332"/>
        <end position="343"/>
    </location>
</feature>
<feature type="non-terminal residue" evidence="2">
    <location>
        <position position="1"/>
    </location>
</feature>
<feature type="region of interest" description="Disordered" evidence="1">
    <location>
        <begin position="229"/>
        <end position="259"/>
    </location>
</feature>
<dbReference type="Gramene" id="Os01t0882900-00">
    <property type="protein sequence ID" value="Os01t0882900-00"/>
    <property type="gene ID" value="Os01g0882900"/>
</dbReference>
<accession>A0A0P0VB87</accession>
<dbReference type="EMBL" id="AP014957">
    <property type="protein sequence ID" value="BAS75576.1"/>
    <property type="molecule type" value="Genomic_DNA"/>
</dbReference>